<reference evidence="1 2" key="1">
    <citation type="submission" date="2017-02" db="EMBL/GenBank/DDBJ databases">
        <authorList>
            <person name="Peterson S.W."/>
        </authorList>
    </citation>
    <scope>NUCLEOTIDE SEQUENCE [LARGE SCALE GENOMIC DNA]</scope>
    <source>
        <strain evidence="1 2">CECT 9189</strain>
    </source>
</reference>
<dbReference type="EMBL" id="FUWP01000034">
    <property type="protein sequence ID" value="SKA56388.1"/>
    <property type="molecule type" value="Genomic_DNA"/>
</dbReference>
<accession>A0A1T4UUU2</accession>
<sequence length="136" mass="15629">MQNLTPVTIRLNNELAKQYSNYAASHNISRQDLIAKILNDWMSNQTNESSEINSIDDHCLSVPNDIIQTINSNIDQLQINTETSLKKLVGEKWNDIPITIRRTLGKNFLISVNNNQFNLKPTRKKTNNEQQYAKKS</sequence>
<protein>
    <submittedName>
        <fullName evidence="1">Uncharacterized protein</fullName>
    </submittedName>
</protein>
<dbReference type="Proteomes" id="UP000191116">
    <property type="component" value="Unassembled WGS sequence"/>
</dbReference>
<proteinExistence type="predicted"/>
<name>A0A1T4UUU2_9GAMM</name>
<dbReference type="AlphaFoldDB" id="A0A1T4UUU2"/>
<dbReference type="InterPro" id="IPR010813">
    <property type="entry name" value="DUF1413"/>
</dbReference>
<evidence type="ECO:0000313" key="2">
    <source>
        <dbReference type="Proteomes" id="UP000191116"/>
    </source>
</evidence>
<organism evidence="1 2">
    <name type="scientific">Photobacterium toruni</name>
    <dbReference type="NCBI Taxonomy" id="1935446"/>
    <lineage>
        <taxon>Bacteria</taxon>
        <taxon>Pseudomonadati</taxon>
        <taxon>Pseudomonadota</taxon>
        <taxon>Gammaproteobacteria</taxon>
        <taxon>Vibrionales</taxon>
        <taxon>Vibrionaceae</taxon>
        <taxon>Photobacterium</taxon>
    </lineage>
</organism>
<dbReference type="Pfam" id="PF07205">
    <property type="entry name" value="DUF1413"/>
    <property type="match status" value="1"/>
</dbReference>
<gene>
    <name evidence="1" type="ORF">CZ814_03744</name>
</gene>
<evidence type="ECO:0000313" key="1">
    <source>
        <dbReference type="EMBL" id="SKA56388.1"/>
    </source>
</evidence>
<dbReference type="RefSeq" id="WP_080176416.1">
    <property type="nucleotide sequence ID" value="NZ_AP024858.1"/>
</dbReference>